<dbReference type="OrthoDB" id="9807950at2"/>
<dbReference type="AlphaFoldDB" id="F2K3J7"/>
<evidence type="ECO:0000256" key="5">
    <source>
        <dbReference type="ARBA" id="ARBA00022475"/>
    </source>
</evidence>
<evidence type="ECO:0000256" key="4">
    <source>
        <dbReference type="ARBA" id="ARBA00022448"/>
    </source>
</evidence>
<keyword evidence="6 13" id="KW-0812">Transmembrane</keyword>
<dbReference type="InterPro" id="IPR006136">
    <property type="entry name" value="FlhB"/>
</dbReference>
<dbReference type="GO" id="GO:0009306">
    <property type="term" value="P:protein secretion"/>
    <property type="evidence" value="ECO:0007669"/>
    <property type="project" value="InterPro"/>
</dbReference>
<evidence type="ECO:0000256" key="12">
    <source>
        <dbReference type="ARBA" id="ARBA00025078"/>
    </source>
</evidence>
<organism evidence="14 15">
    <name type="scientific">Marinomonas mediterranea (strain ATCC 700492 / JCM 21426 / NBRC 103028 / MMB-1)</name>
    <dbReference type="NCBI Taxonomy" id="717774"/>
    <lineage>
        <taxon>Bacteria</taxon>
        <taxon>Pseudomonadati</taxon>
        <taxon>Pseudomonadota</taxon>
        <taxon>Gammaproteobacteria</taxon>
        <taxon>Oceanospirillales</taxon>
        <taxon>Oceanospirillaceae</taxon>
        <taxon>Marinomonas</taxon>
    </lineage>
</organism>
<evidence type="ECO:0000256" key="7">
    <source>
        <dbReference type="ARBA" id="ARBA00022795"/>
    </source>
</evidence>
<dbReference type="EMBL" id="CP002583">
    <property type="protein sequence ID" value="ADZ92436.1"/>
    <property type="molecule type" value="Genomic_DNA"/>
</dbReference>
<keyword evidence="11 13" id="KW-1006">Bacterial flagellum protein export</keyword>
<dbReference type="SUPFAM" id="SSF160544">
    <property type="entry name" value="EscU C-terminal domain-like"/>
    <property type="match status" value="1"/>
</dbReference>
<evidence type="ECO:0000256" key="1">
    <source>
        <dbReference type="ARBA" id="ARBA00004651"/>
    </source>
</evidence>
<dbReference type="KEGG" id="mme:Marme_3220"/>
<keyword evidence="14" id="KW-0969">Cilium</keyword>
<dbReference type="MEROPS" id="N06.A01"/>
<dbReference type="HOGENOM" id="CLU_041013_1_2_6"/>
<keyword evidence="14" id="KW-0966">Cell projection</keyword>
<dbReference type="STRING" id="717774.Marme_3220"/>
<evidence type="ECO:0000256" key="8">
    <source>
        <dbReference type="ARBA" id="ARBA00022927"/>
    </source>
</evidence>
<dbReference type="PRINTS" id="PR00950">
    <property type="entry name" value="TYPE3IMSPROT"/>
</dbReference>
<keyword evidence="15" id="KW-1185">Reference proteome</keyword>
<gene>
    <name evidence="13" type="primary">flhB</name>
    <name evidence="14" type="ordered locus">Marme_3220</name>
</gene>
<dbReference type="GO" id="GO:0005886">
    <property type="term" value="C:plasma membrane"/>
    <property type="evidence" value="ECO:0007669"/>
    <property type="project" value="UniProtKB-SubCell"/>
</dbReference>
<dbReference type="Proteomes" id="UP000001062">
    <property type="component" value="Chromosome"/>
</dbReference>
<dbReference type="PANTHER" id="PTHR30531">
    <property type="entry name" value="FLAGELLAR BIOSYNTHETIC PROTEIN FLHB"/>
    <property type="match status" value="1"/>
</dbReference>
<comment type="subcellular location">
    <subcellularLocation>
        <location evidence="1">Cell membrane</location>
        <topology evidence="1">Multi-pass membrane protein</topology>
    </subcellularLocation>
</comment>
<evidence type="ECO:0000256" key="3">
    <source>
        <dbReference type="ARBA" id="ARBA00021622"/>
    </source>
</evidence>
<evidence type="ECO:0000313" key="15">
    <source>
        <dbReference type="Proteomes" id="UP000001062"/>
    </source>
</evidence>
<reference evidence="14 15" key="1">
    <citation type="journal article" date="2012" name="Stand. Genomic Sci.">
        <title>Complete genome sequence of the melanogenic marine bacterium Marinomonas mediterranea type strain (MMB-1(T)).</title>
        <authorList>
            <person name="Lucas-Elio P."/>
            <person name="Goodwin L."/>
            <person name="Woyke T."/>
            <person name="Pitluck S."/>
            <person name="Nolan M."/>
            <person name="Kyrpides N.C."/>
            <person name="Detter J.C."/>
            <person name="Copeland A."/>
            <person name="Teshima H."/>
            <person name="Bruce D."/>
            <person name="Detter C."/>
            <person name="Tapia R."/>
            <person name="Han S."/>
            <person name="Land M.L."/>
            <person name="Ivanova N."/>
            <person name="Mikhailova N."/>
            <person name="Johnston A.W."/>
            <person name="Sanchez-Amat A."/>
        </authorList>
    </citation>
    <scope>NUCLEOTIDE SEQUENCE [LARGE SCALE GENOMIC DNA]</scope>
    <source>
        <strain evidence="15">ATCC 700492 / JCM 21426 / NBRC 103028 / MMB-1</strain>
    </source>
</reference>
<dbReference type="eggNOG" id="COG1377">
    <property type="taxonomic scope" value="Bacteria"/>
</dbReference>
<keyword evidence="9 13" id="KW-1133">Transmembrane helix</keyword>
<proteinExistence type="inferred from homology"/>
<dbReference type="Gene3D" id="6.10.250.2080">
    <property type="match status" value="1"/>
</dbReference>
<sequence>MAENEDGTEKTEDASSKKLDDARKKGNVARSKDLSSAALLIVAAMSIYFTGRILAIDLGNLFHFNFVIERQDLFDKARMIFHLYESAVGVIDSMILLMGVLAVAGIVGSIGIGGLNFSWEPLTPKLSKLNPISGLKRIASVQSLVELLKSIAKVLLVGSIATVVIMLYLPELLGLPFESVGNAVQHSTEVLIWAFIFVSLALVFIAAIDIPFQIWKHSNDLKMTKQEVKDEHKQAEGDPQVKGRIRQMQQQMAMNRMMSDVPKADVIITNPTHFSVALKYDTTSSDAPVVLAKGPDFIAMKIREVANFYEIPVIQSPDLTRAIYKHTEVGEQVPEGLFKVVAQLLAYVFQLKNVQKGEGHPGALPQFDIPDDYQWDGL</sequence>
<evidence type="ECO:0000256" key="6">
    <source>
        <dbReference type="ARBA" id="ARBA00022692"/>
    </source>
</evidence>
<protein>
    <recommendedName>
        <fullName evidence="3 13">Flagellar biosynthetic protein FlhB</fullName>
    </recommendedName>
</protein>
<dbReference type="Pfam" id="PF01312">
    <property type="entry name" value="Bac_export_2"/>
    <property type="match status" value="1"/>
</dbReference>
<keyword evidence="14" id="KW-0282">Flagellum</keyword>
<dbReference type="PANTHER" id="PTHR30531:SF12">
    <property type="entry name" value="FLAGELLAR BIOSYNTHETIC PROTEIN FLHB"/>
    <property type="match status" value="1"/>
</dbReference>
<dbReference type="InterPro" id="IPR006135">
    <property type="entry name" value="T3SS_substrate_exporter"/>
</dbReference>
<keyword evidence="7 13" id="KW-1005">Bacterial flagellum biogenesis</keyword>
<dbReference type="NCBIfam" id="TIGR00328">
    <property type="entry name" value="flhB"/>
    <property type="match status" value="1"/>
</dbReference>
<dbReference type="RefSeq" id="WP_013662338.1">
    <property type="nucleotide sequence ID" value="NC_015276.1"/>
</dbReference>
<name>F2K3J7_MARM1</name>
<keyword evidence="5 13" id="KW-1003">Cell membrane</keyword>
<keyword evidence="10 13" id="KW-0472">Membrane</keyword>
<evidence type="ECO:0000256" key="11">
    <source>
        <dbReference type="ARBA" id="ARBA00023225"/>
    </source>
</evidence>
<dbReference type="GO" id="GO:0044780">
    <property type="term" value="P:bacterial-type flagellum assembly"/>
    <property type="evidence" value="ECO:0007669"/>
    <property type="project" value="InterPro"/>
</dbReference>
<feature type="transmembrane region" description="Helical" evidence="13">
    <location>
        <begin position="151"/>
        <end position="170"/>
    </location>
</feature>
<evidence type="ECO:0000256" key="10">
    <source>
        <dbReference type="ARBA" id="ARBA00023136"/>
    </source>
</evidence>
<evidence type="ECO:0000313" key="14">
    <source>
        <dbReference type="EMBL" id="ADZ92436.1"/>
    </source>
</evidence>
<dbReference type="InterPro" id="IPR029025">
    <property type="entry name" value="T3SS_substrate_exporter_C"/>
</dbReference>
<dbReference type="Gene3D" id="3.40.1690.10">
    <property type="entry name" value="secretion proteins EscU"/>
    <property type="match status" value="1"/>
</dbReference>
<keyword evidence="4 13" id="KW-0813">Transport</keyword>
<feature type="transmembrane region" description="Helical" evidence="13">
    <location>
        <begin position="190"/>
        <end position="215"/>
    </location>
</feature>
<comment type="function">
    <text evidence="12 13">Required for formation of the rod structure in the basal body of the flagellar apparatus. Together with FliI and FliH, may constitute the export apparatus of flagellin.</text>
</comment>
<dbReference type="PATRIC" id="fig|717774.3.peg.3313"/>
<comment type="similarity">
    <text evidence="2 13">Belongs to the type III secretion exporter family.</text>
</comment>
<feature type="transmembrane region" description="Helical" evidence="13">
    <location>
        <begin position="34"/>
        <end position="55"/>
    </location>
</feature>
<accession>F2K3J7</accession>
<evidence type="ECO:0000256" key="2">
    <source>
        <dbReference type="ARBA" id="ARBA00010690"/>
    </source>
</evidence>
<evidence type="ECO:0000256" key="9">
    <source>
        <dbReference type="ARBA" id="ARBA00022989"/>
    </source>
</evidence>
<keyword evidence="8 13" id="KW-0653">Protein transport</keyword>
<feature type="transmembrane region" description="Helical" evidence="13">
    <location>
        <begin position="94"/>
        <end position="119"/>
    </location>
</feature>
<evidence type="ECO:0000256" key="13">
    <source>
        <dbReference type="RuleBase" id="RU364091"/>
    </source>
</evidence>